<organism evidence="2 3">
    <name type="scientific">Trifolium medium</name>
    <dbReference type="NCBI Taxonomy" id="97028"/>
    <lineage>
        <taxon>Eukaryota</taxon>
        <taxon>Viridiplantae</taxon>
        <taxon>Streptophyta</taxon>
        <taxon>Embryophyta</taxon>
        <taxon>Tracheophyta</taxon>
        <taxon>Spermatophyta</taxon>
        <taxon>Magnoliopsida</taxon>
        <taxon>eudicotyledons</taxon>
        <taxon>Gunneridae</taxon>
        <taxon>Pentapetalae</taxon>
        <taxon>rosids</taxon>
        <taxon>fabids</taxon>
        <taxon>Fabales</taxon>
        <taxon>Fabaceae</taxon>
        <taxon>Papilionoideae</taxon>
        <taxon>50 kb inversion clade</taxon>
        <taxon>NPAAA clade</taxon>
        <taxon>Hologalegina</taxon>
        <taxon>IRL clade</taxon>
        <taxon>Trifolieae</taxon>
        <taxon>Trifolium</taxon>
    </lineage>
</organism>
<dbReference type="Proteomes" id="UP000265520">
    <property type="component" value="Unassembled WGS sequence"/>
</dbReference>
<feature type="compositionally biased region" description="Polar residues" evidence="1">
    <location>
        <begin position="40"/>
        <end position="54"/>
    </location>
</feature>
<protein>
    <submittedName>
        <fullName evidence="2">Uncharacterized protein</fullName>
    </submittedName>
</protein>
<keyword evidence="3" id="KW-1185">Reference proteome</keyword>
<evidence type="ECO:0000256" key="1">
    <source>
        <dbReference type="SAM" id="MobiDB-lite"/>
    </source>
</evidence>
<feature type="region of interest" description="Disordered" evidence="1">
    <location>
        <begin position="27"/>
        <end position="54"/>
    </location>
</feature>
<sequence>MLFATLDQRIANPLWNHLVKAGTEGMVTGHESPVDRRAHSPTTPAQQITRGNPG</sequence>
<name>A0A392V968_9FABA</name>
<accession>A0A392V968</accession>
<proteinExistence type="predicted"/>
<reference evidence="2 3" key="1">
    <citation type="journal article" date="2018" name="Front. Plant Sci.">
        <title>Red Clover (Trifolium pratense) and Zigzag Clover (T. medium) - A Picture of Genomic Similarities and Differences.</title>
        <authorList>
            <person name="Dluhosova J."/>
            <person name="Istvanek J."/>
            <person name="Nedelnik J."/>
            <person name="Repkova J."/>
        </authorList>
    </citation>
    <scope>NUCLEOTIDE SEQUENCE [LARGE SCALE GENOMIC DNA]</scope>
    <source>
        <strain evidence="3">cv. 10/8</strain>
        <tissue evidence="2">Leaf</tissue>
    </source>
</reference>
<evidence type="ECO:0000313" key="3">
    <source>
        <dbReference type="Proteomes" id="UP000265520"/>
    </source>
</evidence>
<comment type="caution">
    <text evidence="2">The sequence shown here is derived from an EMBL/GenBank/DDBJ whole genome shotgun (WGS) entry which is preliminary data.</text>
</comment>
<evidence type="ECO:0000313" key="2">
    <source>
        <dbReference type="EMBL" id="MCI83395.1"/>
    </source>
</evidence>
<dbReference type="AlphaFoldDB" id="A0A392V968"/>
<dbReference type="EMBL" id="LXQA011065998">
    <property type="protein sequence ID" value="MCI83395.1"/>
    <property type="molecule type" value="Genomic_DNA"/>
</dbReference>